<evidence type="ECO:0000256" key="4">
    <source>
        <dbReference type="ARBA" id="ARBA00011193"/>
    </source>
</evidence>
<feature type="binding site" evidence="7 9">
    <location>
        <position position="91"/>
    </location>
    <ligand>
        <name>substrate</name>
    </ligand>
</feature>
<comment type="pathway">
    <text evidence="2 7">Metabolic intermediate biosynthesis; chorismate biosynthesis; chorismate from D-erythrose 4-phosphate and phosphoenolpyruvate: step 3/7.</text>
</comment>
<evidence type="ECO:0000256" key="7">
    <source>
        <dbReference type="HAMAP-Rule" id="MF_00169"/>
    </source>
</evidence>
<dbReference type="RefSeq" id="WP_338205131.1">
    <property type="nucleotide sequence ID" value="NZ_JAEKNR010000234.1"/>
</dbReference>
<dbReference type="Pfam" id="PF01220">
    <property type="entry name" value="DHquinase_II"/>
    <property type="match status" value="1"/>
</dbReference>
<feature type="site" description="Transition state stabilizer" evidence="7 10">
    <location>
        <position position="22"/>
    </location>
</feature>
<dbReference type="AlphaFoldDB" id="A0A934NA34"/>
<dbReference type="GO" id="GO:0008652">
    <property type="term" value="P:amino acid biosynthetic process"/>
    <property type="evidence" value="ECO:0007669"/>
    <property type="project" value="UniProtKB-KW"/>
</dbReference>
<dbReference type="GO" id="GO:0009423">
    <property type="term" value="P:chorismate biosynthetic process"/>
    <property type="evidence" value="ECO:0007669"/>
    <property type="project" value="UniProtKB-UniRule"/>
</dbReference>
<dbReference type="NCBIfam" id="TIGR01088">
    <property type="entry name" value="aroQ"/>
    <property type="match status" value="1"/>
</dbReference>
<gene>
    <name evidence="7 11" type="primary">aroQ</name>
    <name evidence="11" type="ORF">JF922_23740</name>
</gene>
<dbReference type="HAMAP" id="MF_00169">
    <property type="entry name" value="AroQ"/>
    <property type="match status" value="1"/>
</dbReference>
<keyword evidence="7" id="KW-0057">Aromatic amino acid biosynthesis</keyword>
<evidence type="ECO:0000256" key="2">
    <source>
        <dbReference type="ARBA" id="ARBA00004902"/>
    </source>
</evidence>
<feature type="active site" description="Proton acceptor" evidence="7 8">
    <location>
        <position position="27"/>
    </location>
</feature>
<dbReference type="GO" id="GO:0003855">
    <property type="term" value="F:3-dehydroquinate dehydratase activity"/>
    <property type="evidence" value="ECO:0007669"/>
    <property type="project" value="UniProtKB-UniRule"/>
</dbReference>
<dbReference type="CDD" id="cd00466">
    <property type="entry name" value="DHQase_II"/>
    <property type="match status" value="1"/>
</dbReference>
<dbReference type="PANTHER" id="PTHR21272">
    <property type="entry name" value="CATABOLIC 3-DEHYDROQUINASE"/>
    <property type="match status" value="1"/>
</dbReference>
<comment type="similarity">
    <text evidence="3 7">Belongs to the type-II 3-dehydroquinase family.</text>
</comment>
<keyword evidence="6 7" id="KW-0456">Lyase</keyword>
<feature type="binding site" evidence="7 9">
    <location>
        <position position="118"/>
    </location>
    <ligand>
        <name>substrate</name>
    </ligand>
</feature>
<dbReference type="PIRSF" id="PIRSF001399">
    <property type="entry name" value="DHquinase_II"/>
    <property type="match status" value="1"/>
</dbReference>
<organism evidence="11 12">
    <name type="scientific">Candidatus Nephthysia bennettiae</name>
    <dbReference type="NCBI Taxonomy" id="3127016"/>
    <lineage>
        <taxon>Bacteria</taxon>
        <taxon>Bacillati</taxon>
        <taxon>Candidatus Dormiibacterota</taxon>
        <taxon>Candidatus Dormibacteria</taxon>
        <taxon>Candidatus Dormibacterales</taxon>
        <taxon>Candidatus Dormibacteraceae</taxon>
        <taxon>Candidatus Nephthysia</taxon>
    </lineage>
</organism>
<evidence type="ECO:0000256" key="5">
    <source>
        <dbReference type="ARBA" id="ARBA00012060"/>
    </source>
</evidence>
<evidence type="ECO:0000256" key="10">
    <source>
        <dbReference type="PIRSR" id="PIRSR001399-3"/>
    </source>
</evidence>
<dbReference type="Proteomes" id="UP000612893">
    <property type="component" value="Unassembled WGS sequence"/>
</dbReference>
<dbReference type="InterPro" id="IPR018509">
    <property type="entry name" value="DHquinase_II_CS"/>
</dbReference>
<protein>
    <recommendedName>
        <fullName evidence="5 7">3-dehydroquinate dehydratase</fullName>
        <shortName evidence="7">3-dehydroquinase</shortName>
        <ecNumber evidence="5 7">4.2.1.10</ecNumber>
    </recommendedName>
    <alternativeName>
        <fullName evidence="7">Type II DHQase</fullName>
    </alternativeName>
</protein>
<evidence type="ECO:0000313" key="11">
    <source>
        <dbReference type="EMBL" id="MBJ7601071.1"/>
    </source>
</evidence>
<proteinExistence type="inferred from homology"/>
<dbReference type="NCBIfam" id="NF003806">
    <property type="entry name" value="PRK05395.1-3"/>
    <property type="match status" value="1"/>
</dbReference>
<keyword evidence="12" id="KW-1185">Reference proteome</keyword>
<comment type="catalytic activity">
    <reaction evidence="1 7">
        <text>3-dehydroquinate = 3-dehydroshikimate + H2O</text>
        <dbReference type="Rhea" id="RHEA:21096"/>
        <dbReference type="ChEBI" id="CHEBI:15377"/>
        <dbReference type="ChEBI" id="CHEBI:16630"/>
        <dbReference type="ChEBI" id="CHEBI:32364"/>
        <dbReference type="EC" id="4.2.1.10"/>
    </reaction>
</comment>
<dbReference type="SUPFAM" id="SSF52304">
    <property type="entry name" value="Type II 3-dehydroquinate dehydratase"/>
    <property type="match status" value="1"/>
</dbReference>
<comment type="caution">
    <text evidence="11">The sequence shown here is derived from an EMBL/GenBank/DDBJ whole genome shotgun (WGS) entry which is preliminary data.</text>
</comment>
<dbReference type="PANTHER" id="PTHR21272:SF3">
    <property type="entry name" value="CATABOLIC 3-DEHYDROQUINASE"/>
    <property type="match status" value="1"/>
</dbReference>
<dbReference type="GO" id="GO:0009073">
    <property type="term" value="P:aromatic amino acid family biosynthetic process"/>
    <property type="evidence" value="ECO:0007669"/>
    <property type="project" value="UniProtKB-KW"/>
</dbReference>
<accession>A0A934NA34</accession>
<dbReference type="PROSITE" id="PS01029">
    <property type="entry name" value="DEHYDROQUINASE_II"/>
    <property type="match status" value="1"/>
</dbReference>
<feature type="binding site" evidence="7 9">
    <location>
        <begin position="105"/>
        <end position="106"/>
    </location>
    <ligand>
        <name>substrate</name>
    </ligand>
</feature>
<feature type="binding site" evidence="7 9">
    <location>
        <position position="84"/>
    </location>
    <ligand>
        <name>substrate</name>
    </ligand>
</feature>
<comment type="subunit">
    <text evidence="4 7">Homododecamer.</text>
</comment>
<sequence>MSAAVKKLLVVNGPNLNLLGAREPDIYGRTTLAEIETRVREHAAGAGHEVLFFQSNSEGDILDFLQREGPSAAGIVLNPGALTHYSYALYDCLRALGTPVVEVHLSNLHARAETEHFRSRNVTAPAAVGVISGLGPKGYLLALEYLVEMDA</sequence>
<name>A0A934NA34_9BACT</name>
<feature type="active site" description="Proton donor" evidence="7 8">
    <location>
        <position position="104"/>
    </location>
</feature>
<evidence type="ECO:0000256" key="3">
    <source>
        <dbReference type="ARBA" id="ARBA00011037"/>
    </source>
</evidence>
<evidence type="ECO:0000256" key="9">
    <source>
        <dbReference type="PIRSR" id="PIRSR001399-2"/>
    </source>
</evidence>
<feature type="binding site" evidence="7 9">
    <location>
        <position position="78"/>
    </location>
    <ligand>
        <name>substrate</name>
    </ligand>
</feature>
<dbReference type="NCBIfam" id="NF003807">
    <property type="entry name" value="PRK05395.1-4"/>
    <property type="match status" value="1"/>
</dbReference>
<dbReference type="InterPro" id="IPR036441">
    <property type="entry name" value="DHquinase_II_sf"/>
</dbReference>
<reference evidence="11" key="1">
    <citation type="submission" date="2020-10" db="EMBL/GenBank/DDBJ databases">
        <title>Ca. Dormibacterota MAGs.</title>
        <authorList>
            <person name="Montgomery K."/>
        </authorList>
    </citation>
    <scope>NUCLEOTIDE SEQUENCE [LARGE SCALE GENOMIC DNA]</scope>
    <source>
        <strain evidence="11">SC8812_S17_10</strain>
    </source>
</reference>
<dbReference type="EC" id="4.2.1.10" evidence="5 7"/>
<comment type="function">
    <text evidence="7">Catalyzes a trans-dehydration via an enolate intermediate.</text>
</comment>
<dbReference type="Gene3D" id="3.40.50.9100">
    <property type="entry name" value="Dehydroquinase, class II"/>
    <property type="match status" value="1"/>
</dbReference>
<dbReference type="InterPro" id="IPR001874">
    <property type="entry name" value="DHquinase_II"/>
</dbReference>
<evidence type="ECO:0000256" key="1">
    <source>
        <dbReference type="ARBA" id="ARBA00001864"/>
    </source>
</evidence>
<keyword evidence="7" id="KW-0028">Amino-acid biosynthesis</keyword>
<evidence type="ECO:0000313" key="12">
    <source>
        <dbReference type="Proteomes" id="UP000612893"/>
    </source>
</evidence>
<evidence type="ECO:0000256" key="6">
    <source>
        <dbReference type="ARBA" id="ARBA00023239"/>
    </source>
</evidence>
<evidence type="ECO:0000256" key="8">
    <source>
        <dbReference type="PIRSR" id="PIRSR001399-1"/>
    </source>
</evidence>
<dbReference type="NCBIfam" id="NF003805">
    <property type="entry name" value="PRK05395.1-2"/>
    <property type="match status" value="1"/>
</dbReference>
<dbReference type="EMBL" id="JAEKNR010000234">
    <property type="protein sequence ID" value="MBJ7601071.1"/>
    <property type="molecule type" value="Genomic_DNA"/>
</dbReference>